<dbReference type="Pfam" id="PF00144">
    <property type="entry name" value="Beta-lactamase"/>
    <property type="match status" value="1"/>
</dbReference>
<evidence type="ECO:0000313" key="2">
    <source>
        <dbReference type="EMBL" id="GAA4251581.1"/>
    </source>
</evidence>
<dbReference type="PANTHER" id="PTHR46825">
    <property type="entry name" value="D-ALANYL-D-ALANINE-CARBOXYPEPTIDASE/ENDOPEPTIDASE AMPH"/>
    <property type="match status" value="1"/>
</dbReference>
<feature type="domain" description="Beta-lactamase-related" evidence="1">
    <location>
        <begin position="14"/>
        <end position="334"/>
    </location>
</feature>
<dbReference type="GO" id="GO:0016787">
    <property type="term" value="F:hydrolase activity"/>
    <property type="evidence" value="ECO:0007669"/>
    <property type="project" value="UniProtKB-KW"/>
</dbReference>
<dbReference type="InterPro" id="IPR001466">
    <property type="entry name" value="Beta-lactam-related"/>
</dbReference>
<dbReference type="InterPro" id="IPR012338">
    <property type="entry name" value="Beta-lactam/transpept-like"/>
</dbReference>
<dbReference type="PANTHER" id="PTHR46825:SF9">
    <property type="entry name" value="BETA-LACTAMASE-RELATED DOMAIN-CONTAINING PROTEIN"/>
    <property type="match status" value="1"/>
</dbReference>
<keyword evidence="3" id="KW-1185">Reference proteome</keyword>
<dbReference type="EMBL" id="BAABAT010000011">
    <property type="protein sequence ID" value="GAA4251581.1"/>
    <property type="molecule type" value="Genomic_DNA"/>
</dbReference>
<proteinExistence type="predicted"/>
<dbReference type="Proteomes" id="UP001500620">
    <property type="component" value="Unassembled WGS sequence"/>
</dbReference>
<dbReference type="RefSeq" id="WP_345129065.1">
    <property type="nucleotide sequence ID" value="NZ_BAABAT010000011.1"/>
</dbReference>
<name>A0ABP8DAY8_9ACTN</name>
<keyword evidence="2" id="KW-0378">Hydrolase</keyword>
<sequence length="355" mass="38291">MTAPPDLAAFQARLARLAADDRFSGAVTATSRGEQIFAAAYGYANRAWQAPCRLDTRFDTASITKLFTAVATLQLVERGEFDLGTSAVDYLELAGTTISPAVTPYHLLTHTSGIADDADEEAGERYEDLFVAEPSYSFTETADQLPHFVTKPPNFPPGQGCRYCNGGYLLLGLMIERATQAPYRDYVCANVFGPAGMTRSGFFRMDVVEPDVAEGVEPILSADQRIIGWRRNIYSYPPIGDPAGGAHATVGDLLAFHRALAAGQLLGPELTRAMLAPHEVHTRKPGLTRMTGYGFAFKLTADGRIRSCEKDGVNVGTSGLLRHYPDHDLTLAILGVGEDSVWEPVATFDAAVPIG</sequence>
<evidence type="ECO:0000313" key="3">
    <source>
        <dbReference type="Proteomes" id="UP001500620"/>
    </source>
</evidence>
<organism evidence="2 3">
    <name type="scientific">Dactylosporangium darangshiense</name>
    <dbReference type="NCBI Taxonomy" id="579108"/>
    <lineage>
        <taxon>Bacteria</taxon>
        <taxon>Bacillati</taxon>
        <taxon>Actinomycetota</taxon>
        <taxon>Actinomycetes</taxon>
        <taxon>Micromonosporales</taxon>
        <taxon>Micromonosporaceae</taxon>
        <taxon>Dactylosporangium</taxon>
    </lineage>
</organism>
<protein>
    <submittedName>
        <fullName evidence="2">Serine hydrolase domain-containing protein</fullName>
    </submittedName>
</protein>
<accession>A0ABP8DAY8</accession>
<dbReference type="SUPFAM" id="SSF56601">
    <property type="entry name" value="beta-lactamase/transpeptidase-like"/>
    <property type="match status" value="1"/>
</dbReference>
<evidence type="ECO:0000259" key="1">
    <source>
        <dbReference type="Pfam" id="PF00144"/>
    </source>
</evidence>
<dbReference type="InterPro" id="IPR050491">
    <property type="entry name" value="AmpC-like"/>
</dbReference>
<dbReference type="Gene3D" id="3.40.710.10">
    <property type="entry name" value="DD-peptidase/beta-lactamase superfamily"/>
    <property type="match status" value="1"/>
</dbReference>
<reference evidence="3" key="1">
    <citation type="journal article" date="2019" name="Int. J. Syst. Evol. Microbiol.">
        <title>The Global Catalogue of Microorganisms (GCM) 10K type strain sequencing project: providing services to taxonomists for standard genome sequencing and annotation.</title>
        <authorList>
            <consortium name="The Broad Institute Genomics Platform"/>
            <consortium name="The Broad Institute Genome Sequencing Center for Infectious Disease"/>
            <person name="Wu L."/>
            <person name="Ma J."/>
        </authorList>
    </citation>
    <scope>NUCLEOTIDE SEQUENCE [LARGE SCALE GENOMIC DNA]</scope>
    <source>
        <strain evidence="3">JCM 17441</strain>
    </source>
</reference>
<gene>
    <name evidence="2" type="ORF">GCM10022255_044790</name>
</gene>
<comment type="caution">
    <text evidence="2">The sequence shown here is derived from an EMBL/GenBank/DDBJ whole genome shotgun (WGS) entry which is preliminary data.</text>
</comment>